<evidence type="ECO:0000313" key="3">
    <source>
        <dbReference type="EMBL" id="MCY9594332.1"/>
    </source>
</evidence>
<name>A0A410WVC0_9BACL</name>
<comment type="similarity">
    <text evidence="1">Belongs to the Nudix hydrolase family.</text>
</comment>
<dbReference type="GeneID" id="95375595"/>
<dbReference type="InterPro" id="IPR059176">
    <property type="entry name" value="UDP-X_N"/>
</dbReference>
<dbReference type="Gene3D" id="6.10.250.1120">
    <property type="match status" value="1"/>
</dbReference>
<dbReference type="Gene3D" id="3.90.79.10">
    <property type="entry name" value="Nucleoside Triphosphate Pyrophosphohydrolase"/>
    <property type="match status" value="1"/>
</dbReference>
<dbReference type="PROSITE" id="PS51462">
    <property type="entry name" value="NUDIX"/>
    <property type="match status" value="1"/>
</dbReference>
<dbReference type="KEGG" id="pchi:PC41400_12320"/>
<feature type="domain" description="Nudix hydrolase" evidence="2">
    <location>
        <begin position="66"/>
        <end position="192"/>
    </location>
</feature>
<dbReference type="EMBL" id="JAMDMJ010000001">
    <property type="protein sequence ID" value="MCY9594332.1"/>
    <property type="molecule type" value="Genomic_DNA"/>
</dbReference>
<dbReference type="InterPro" id="IPR000086">
    <property type="entry name" value="NUDIX_hydrolase_dom"/>
</dbReference>
<proteinExistence type="inferred from homology"/>
<dbReference type="CDD" id="cd04672">
    <property type="entry name" value="NUDIX_CDP-Chase_like"/>
    <property type="match status" value="1"/>
</dbReference>
<evidence type="ECO:0000313" key="6">
    <source>
        <dbReference type="Proteomes" id="UP001527202"/>
    </source>
</evidence>
<dbReference type="AlphaFoldDB" id="A0A410WVC0"/>
<protein>
    <submittedName>
        <fullName evidence="4">NUDIX domain-containing protein</fullName>
    </submittedName>
    <submittedName>
        <fullName evidence="3">NUDIX hydrolase</fullName>
    </submittedName>
</protein>
<evidence type="ECO:0000256" key="1">
    <source>
        <dbReference type="ARBA" id="ARBA00005582"/>
    </source>
</evidence>
<reference evidence="3 6" key="2">
    <citation type="submission" date="2022-05" db="EMBL/GenBank/DDBJ databases">
        <title>Genome Sequencing of Bee-Associated Microbes.</title>
        <authorList>
            <person name="Dunlap C."/>
        </authorList>
    </citation>
    <scope>NUCLEOTIDE SEQUENCE [LARGE SCALE GENOMIC DNA]</scope>
    <source>
        <strain evidence="3 6">NRRL B-23120</strain>
    </source>
</reference>
<accession>A0A410WVC0</accession>
<dbReference type="SUPFAM" id="SSF55811">
    <property type="entry name" value="Nudix"/>
    <property type="match status" value="1"/>
</dbReference>
<dbReference type="PANTHER" id="PTHR43736">
    <property type="entry name" value="ADP-RIBOSE PYROPHOSPHATASE"/>
    <property type="match status" value="1"/>
</dbReference>
<dbReference type="GO" id="GO:0016787">
    <property type="term" value="F:hydrolase activity"/>
    <property type="evidence" value="ECO:0007669"/>
    <property type="project" value="UniProtKB-KW"/>
</dbReference>
<evidence type="ECO:0000313" key="5">
    <source>
        <dbReference type="Proteomes" id="UP000288943"/>
    </source>
</evidence>
<evidence type="ECO:0000259" key="2">
    <source>
        <dbReference type="PROSITE" id="PS51462"/>
    </source>
</evidence>
<dbReference type="InterPro" id="IPR015797">
    <property type="entry name" value="NUDIX_hydrolase-like_dom_sf"/>
</dbReference>
<dbReference type="EMBL" id="CP026520">
    <property type="protein sequence ID" value="QAV18416.1"/>
    <property type="molecule type" value="Genomic_DNA"/>
</dbReference>
<dbReference type="Pfam" id="PF00293">
    <property type="entry name" value="NUDIX"/>
    <property type="match status" value="1"/>
</dbReference>
<gene>
    <name evidence="3" type="ORF">M5X16_00880</name>
    <name evidence="4" type="ORF">PC41400_12320</name>
</gene>
<keyword evidence="3" id="KW-0378">Hydrolase</keyword>
<dbReference type="Pfam" id="PF12535">
    <property type="entry name" value="Nudix_N"/>
    <property type="match status" value="1"/>
</dbReference>
<reference evidence="4 5" key="1">
    <citation type="submission" date="2018-01" db="EMBL/GenBank/DDBJ databases">
        <title>The whole genome sequencing and assembly of Paenibacillus chitinolyticus KCCM 41400 strain.</title>
        <authorList>
            <person name="Kim J.-Y."/>
            <person name="Park M.-K."/>
            <person name="Lee Y.-J."/>
            <person name="Yi H."/>
            <person name="Bahn Y.-S."/>
            <person name="Kim J.F."/>
            <person name="Lee D.-W."/>
        </authorList>
    </citation>
    <scope>NUCLEOTIDE SEQUENCE [LARGE SCALE GENOMIC DNA]</scope>
    <source>
        <strain evidence="4 5">KCCM 41400</strain>
    </source>
</reference>
<keyword evidence="6" id="KW-1185">Reference proteome</keyword>
<dbReference type="Proteomes" id="UP000288943">
    <property type="component" value="Chromosome"/>
</dbReference>
<dbReference type="OrthoDB" id="9804442at2"/>
<sequence>MSAKWLEWAKQIQAISQIGLAYSKDVYDLERYEMLRDLSLEIMSEYTDLHREKIRDLFANETGYATPKVDIRAVVFREGKLVLVREKLDGYWALPGGWADIGLSPSEVAVKEVKEEAGLEVKADRLLAVFDKKFHDHPESPYHVYKFFVLCTVTGGEIQGGLETSEAAFFGKEELPELSAERNTKAQLLTMFEMCEDPGRPVLLD</sequence>
<dbReference type="Proteomes" id="UP001527202">
    <property type="component" value="Unassembled WGS sequence"/>
</dbReference>
<dbReference type="RefSeq" id="WP_042228306.1">
    <property type="nucleotide sequence ID" value="NZ_CP026520.1"/>
</dbReference>
<organism evidence="4 5">
    <name type="scientific">Paenibacillus chitinolyticus</name>
    <dbReference type="NCBI Taxonomy" id="79263"/>
    <lineage>
        <taxon>Bacteria</taxon>
        <taxon>Bacillati</taxon>
        <taxon>Bacillota</taxon>
        <taxon>Bacilli</taxon>
        <taxon>Bacillales</taxon>
        <taxon>Paenibacillaceae</taxon>
        <taxon>Paenibacillus</taxon>
    </lineage>
</organism>
<dbReference type="PANTHER" id="PTHR43736:SF1">
    <property type="entry name" value="DIHYDRONEOPTERIN TRIPHOSPHATE DIPHOSPHATASE"/>
    <property type="match status" value="1"/>
</dbReference>
<evidence type="ECO:0000313" key="4">
    <source>
        <dbReference type="EMBL" id="QAV18416.1"/>
    </source>
</evidence>